<accession>A0A4D6LLF8</accession>
<evidence type="ECO:0000313" key="3">
    <source>
        <dbReference type="Proteomes" id="UP000501690"/>
    </source>
</evidence>
<feature type="region of interest" description="Disordered" evidence="1">
    <location>
        <begin position="1"/>
        <end position="92"/>
    </location>
</feature>
<reference evidence="2 3" key="1">
    <citation type="submission" date="2019-04" db="EMBL/GenBank/DDBJ databases">
        <title>An improved genome assembly and genetic linkage map for asparagus bean, Vigna unguiculata ssp. sesquipedialis.</title>
        <authorList>
            <person name="Xia Q."/>
            <person name="Zhang R."/>
            <person name="Dong Y."/>
        </authorList>
    </citation>
    <scope>NUCLEOTIDE SEQUENCE [LARGE SCALE GENOMIC DNA]</scope>
    <source>
        <tissue evidence="2">Leaf</tissue>
    </source>
</reference>
<gene>
    <name evidence="2" type="ORF">DEO72_LG4g304</name>
</gene>
<feature type="compositionally biased region" description="Polar residues" evidence="1">
    <location>
        <begin position="29"/>
        <end position="47"/>
    </location>
</feature>
<proteinExistence type="predicted"/>
<dbReference type="Proteomes" id="UP000501690">
    <property type="component" value="Linkage Group LG4"/>
</dbReference>
<organism evidence="2 3">
    <name type="scientific">Vigna unguiculata</name>
    <name type="common">Cowpea</name>
    <dbReference type="NCBI Taxonomy" id="3917"/>
    <lineage>
        <taxon>Eukaryota</taxon>
        <taxon>Viridiplantae</taxon>
        <taxon>Streptophyta</taxon>
        <taxon>Embryophyta</taxon>
        <taxon>Tracheophyta</taxon>
        <taxon>Spermatophyta</taxon>
        <taxon>Magnoliopsida</taxon>
        <taxon>eudicotyledons</taxon>
        <taxon>Gunneridae</taxon>
        <taxon>Pentapetalae</taxon>
        <taxon>rosids</taxon>
        <taxon>fabids</taxon>
        <taxon>Fabales</taxon>
        <taxon>Fabaceae</taxon>
        <taxon>Papilionoideae</taxon>
        <taxon>50 kb inversion clade</taxon>
        <taxon>NPAAA clade</taxon>
        <taxon>indigoferoid/millettioid clade</taxon>
        <taxon>Phaseoleae</taxon>
        <taxon>Vigna</taxon>
    </lineage>
</organism>
<protein>
    <submittedName>
        <fullName evidence="2">Uncharacterized protein</fullName>
    </submittedName>
</protein>
<name>A0A4D6LLF8_VIGUN</name>
<dbReference type="AlphaFoldDB" id="A0A4D6LLF8"/>
<evidence type="ECO:0000256" key="1">
    <source>
        <dbReference type="SAM" id="MobiDB-lite"/>
    </source>
</evidence>
<keyword evidence="3" id="KW-1185">Reference proteome</keyword>
<evidence type="ECO:0000313" key="2">
    <source>
        <dbReference type="EMBL" id="QCD89360.1"/>
    </source>
</evidence>
<sequence length="174" mass="20003">MFDNSVMTPPSAHNQGSSSLMPFYPPSMHFQTPQTTVHHPYFPQTQQGEDDDEPHEQQPPRRSPRLRRRPPCDTGGHRSVDMSDISEGCEGSEGCEVEDCSDISQISFRHFKDEFVSPMNLNEVDVPSQAAEDINVTNNDMYVHMRNDPRLRFKSRVIQIPFAVYSRKKKRIPK</sequence>
<feature type="compositionally biased region" description="Polar residues" evidence="1">
    <location>
        <begin position="1"/>
        <end position="20"/>
    </location>
</feature>
<dbReference type="EMBL" id="CP039348">
    <property type="protein sequence ID" value="QCD89360.1"/>
    <property type="molecule type" value="Genomic_DNA"/>
</dbReference>